<dbReference type="InterPro" id="IPR003347">
    <property type="entry name" value="JmjC_dom"/>
</dbReference>
<keyword evidence="3" id="KW-1185">Reference proteome</keyword>
<protein>
    <recommendedName>
        <fullName evidence="1">JmjC domain-containing protein</fullName>
    </recommendedName>
</protein>
<dbReference type="Pfam" id="PF13621">
    <property type="entry name" value="Cupin_8"/>
    <property type="match status" value="1"/>
</dbReference>
<name>K6ZSW8_9ALTE</name>
<dbReference type="AlphaFoldDB" id="K6ZSW8"/>
<feature type="domain" description="JmjC" evidence="1">
    <location>
        <begin position="125"/>
        <end position="281"/>
    </location>
</feature>
<accession>K6ZSW8</accession>
<dbReference type="InterPro" id="IPR041667">
    <property type="entry name" value="Cupin_8"/>
</dbReference>
<reference evidence="3" key="1">
    <citation type="journal article" date="2014" name="Environ. Microbiol.">
        <title>Comparative genomics of the marine bacterial genus Glaciecola reveals the high degree of genomic diversity and genomic characteristic for cold adaptation.</title>
        <authorList>
            <person name="Qin Q.L."/>
            <person name="Xie B.B."/>
            <person name="Yu Y."/>
            <person name="Shu Y.L."/>
            <person name="Rong J.C."/>
            <person name="Zhang Y.J."/>
            <person name="Zhao D.L."/>
            <person name="Chen X.L."/>
            <person name="Zhang X.Y."/>
            <person name="Chen B."/>
            <person name="Zhou B.C."/>
            <person name="Zhang Y.Z."/>
        </authorList>
    </citation>
    <scope>NUCLEOTIDE SEQUENCE [LARGE SCALE GENOMIC DNA]</scope>
    <source>
        <strain evidence="3">LMG 21857</strain>
    </source>
</reference>
<organism evidence="2 3">
    <name type="scientific">Paraglaciecola polaris LMG 21857</name>
    <dbReference type="NCBI Taxonomy" id="1129793"/>
    <lineage>
        <taxon>Bacteria</taxon>
        <taxon>Pseudomonadati</taxon>
        <taxon>Pseudomonadota</taxon>
        <taxon>Gammaproteobacteria</taxon>
        <taxon>Alteromonadales</taxon>
        <taxon>Alteromonadaceae</taxon>
        <taxon>Paraglaciecola</taxon>
    </lineage>
</organism>
<dbReference type="STRING" id="1129793.GPLA_1012"/>
<evidence type="ECO:0000313" key="3">
    <source>
        <dbReference type="Proteomes" id="UP000006322"/>
    </source>
</evidence>
<gene>
    <name evidence="2" type="ORF">GPLA_1012</name>
</gene>
<evidence type="ECO:0000259" key="1">
    <source>
        <dbReference type="PROSITE" id="PS51184"/>
    </source>
</evidence>
<dbReference type="PANTHER" id="PTHR12461:SF105">
    <property type="entry name" value="HYPOXIA-INDUCIBLE FACTOR 1-ALPHA INHIBITOR"/>
    <property type="match status" value="1"/>
</dbReference>
<dbReference type="EMBL" id="BAER01000024">
    <property type="protein sequence ID" value="GAC31928.1"/>
    <property type="molecule type" value="Genomic_DNA"/>
</dbReference>
<proteinExistence type="predicted"/>
<sequence>MNSTNVNDWGSLESMPPPREVWDVSPDNFKQKITDIYQPAVLRGFAANWPIVKNAQISDSTLRQYLRGFDSQKPLQLVNLPSHTQGRMFYDQSLTGMNFKVAQATLAQGLEEMQRFAEGSTSDRFCLQSIRIKDYLPALESQLNNPLLPQSRPFIWIGNKVTVAPHFDEAHNIAIVVGGKRRFTLFPPEQVKNLYVGPLEFTPAGQPISLVDLRAPDIAQHPKYVQAFKHGLSVELEPGDAIYIPSPWWHHVESLSNLNVLINYWWSGNKVSTALPFPMLIHAIQALKSQPYEQQQAWKSMLEHYLFDKDTDPGEHIPQAAKGILGQYTDKVSHQVHQWLAKLLG</sequence>
<comment type="caution">
    <text evidence="2">The sequence shown here is derived from an EMBL/GenBank/DDBJ whole genome shotgun (WGS) entry which is preliminary data.</text>
</comment>
<dbReference type="Gene3D" id="2.60.120.650">
    <property type="entry name" value="Cupin"/>
    <property type="match status" value="1"/>
</dbReference>
<evidence type="ECO:0000313" key="2">
    <source>
        <dbReference type="EMBL" id="GAC31928.1"/>
    </source>
</evidence>
<dbReference type="PROSITE" id="PS51184">
    <property type="entry name" value="JMJC"/>
    <property type="match status" value="1"/>
</dbReference>
<dbReference type="SMART" id="SM00558">
    <property type="entry name" value="JmjC"/>
    <property type="match status" value="1"/>
</dbReference>
<dbReference type="Proteomes" id="UP000006322">
    <property type="component" value="Unassembled WGS sequence"/>
</dbReference>
<dbReference type="SUPFAM" id="SSF51197">
    <property type="entry name" value="Clavaminate synthase-like"/>
    <property type="match status" value="1"/>
</dbReference>
<dbReference type="PANTHER" id="PTHR12461">
    <property type="entry name" value="HYPOXIA-INDUCIBLE FACTOR 1 ALPHA INHIBITOR-RELATED"/>
    <property type="match status" value="1"/>
</dbReference>